<proteinExistence type="predicted"/>
<reference evidence="1 2" key="1">
    <citation type="journal article" date="2019" name="Genome Biol. Evol.">
        <title>Day and night: Metabolic profiles and evolutionary relationships of six axenic non-marine cyanobacteria.</title>
        <authorList>
            <person name="Will S.E."/>
            <person name="Henke P."/>
            <person name="Boedeker C."/>
            <person name="Huang S."/>
            <person name="Brinkmann H."/>
            <person name="Rohde M."/>
            <person name="Jarek M."/>
            <person name="Friedl T."/>
            <person name="Seufert S."/>
            <person name="Schumacher M."/>
            <person name="Overmann J."/>
            <person name="Neumann-Schaal M."/>
            <person name="Petersen J."/>
        </authorList>
    </citation>
    <scope>NUCLEOTIDE SEQUENCE [LARGE SCALE GENOMIC DNA]</scope>
    <source>
        <strain evidence="1 2">SAG 39.79</strain>
    </source>
</reference>
<evidence type="ECO:0000313" key="1">
    <source>
        <dbReference type="EMBL" id="RUT11573.1"/>
    </source>
</evidence>
<name>A0AB37UJL5_9CYAN</name>
<gene>
    <name evidence="1" type="ORF">DSM107010_30600</name>
</gene>
<accession>A0AB37UJL5</accession>
<sequence>MTNENQPSAKIRSNELVTGERLFQMTMASIRKSQEEKEADFERRVLRKTIWLIHHDPYALPDYLANPY</sequence>
<dbReference type="Proteomes" id="UP000282574">
    <property type="component" value="Unassembled WGS sequence"/>
</dbReference>
<dbReference type="EMBL" id="RSCK01000023">
    <property type="protein sequence ID" value="RUT11573.1"/>
    <property type="molecule type" value="Genomic_DNA"/>
</dbReference>
<keyword evidence="2" id="KW-1185">Reference proteome</keyword>
<evidence type="ECO:0000313" key="2">
    <source>
        <dbReference type="Proteomes" id="UP000282574"/>
    </source>
</evidence>
<organism evidence="1 2">
    <name type="scientific">Chroococcidiopsis cubana SAG 39.79</name>
    <dbReference type="NCBI Taxonomy" id="388085"/>
    <lineage>
        <taxon>Bacteria</taxon>
        <taxon>Bacillati</taxon>
        <taxon>Cyanobacteriota</taxon>
        <taxon>Cyanophyceae</taxon>
        <taxon>Chroococcidiopsidales</taxon>
        <taxon>Chroococcidiopsidaceae</taxon>
        <taxon>Chroococcidiopsis</taxon>
    </lineage>
</organism>
<comment type="caution">
    <text evidence="1">The sequence shown here is derived from an EMBL/GenBank/DDBJ whole genome shotgun (WGS) entry which is preliminary data.</text>
</comment>
<protein>
    <submittedName>
        <fullName evidence="1">Uncharacterized protein</fullName>
    </submittedName>
</protein>
<dbReference type="AlphaFoldDB" id="A0AB37UJL5"/>